<dbReference type="InterPro" id="IPR001633">
    <property type="entry name" value="EAL_dom"/>
</dbReference>
<dbReference type="SMART" id="SM00052">
    <property type="entry name" value="EAL"/>
    <property type="match status" value="1"/>
</dbReference>
<dbReference type="Proteomes" id="UP000239415">
    <property type="component" value="Unassembled WGS sequence"/>
</dbReference>
<dbReference type="PANTHER" id="PTHR44757:SF2">
    <property type="entry name" value="BIOFILM ARCHITECTURE MAINTENANCE PROTEIN MBAA"/>
    <property type="match status" value="1"/>
</dbReference>
<dbReference type="InterPro" id="IPR013767">
    <property type="entry name" value="PAS_fold"/>
</dbReference>
<dbReference type="SUPFAM" id="SSF55073">
    <property type="entry name" value="Nucleotide cyclase"/>
    <property type="match status" value="1"/>
</dbReference>
<dbReference type="InterPro" id="IPR000160">
    <property type="entry name" value="GGDEF_dom"/>
</dbReference>
<dbReference type="NCBIfam" id="TIGR00254">
    <property type="entry name" value="GGDEF"/>
    <property type="match status" value="1"/>
</dbReference>
<keyword evidence="9" id="KW-1185">Reference proteome</keyword>
<dbReference type="GO" id="GO:0007165">
    <property type="term" value="P:signal transduction"/>
    <property type="evidence" value="ECO:0007669"/>
    <property type="project" value="InterPro"/>
</dbReference>
<dbReference type="NCBIfam" id="TIGR00229">
    <property type="entry name" value="sensory_box"/>
    <property type="match status" value="1"/>
</dbReference>
<dbReference type="GO" id="GO:0006355">
    <property type="term" value="P:regulation of DNA-templated transcription"/>
    <property type="evidence" value="ECO:0007669"/>
    <property type="project" value="InterPro"/>
</dbReference>
<feature type="transmembrane region" description="Helical" evidence="3">
    <location>
        <begin position="181"/>
        <end position="201"/>
    </location>
</feature>
<dbReference type="SMART" id="SM00267">
    <property type="entry name" value="GGDEF"/>
    <property type="match status" value="1"/>
</dbReference>
<dbReference type="InterPro" id="IPR052155">
    <property type="entry name" value="Biofilm_reg_signaling"/>
</dbReference>
<dbReference type="PANTHER" id="PTHR44757">
    <property type="entry name" value="DIGUANYLATE CYCLASE DGCP"/>
    <property type="match status" value="1"/>
</dbReference>
<proteinExistence type="predicted"/>
<accession>A0A2T0K4N8</accession>
<dbReference type="Gene3D" id="3.20.20.450">
    <property type="entry name" value="EAL domain"/>
    <property type="match status" value="1"/>
</dbReference>
<dbReference type="GO" id="GO:0016020">
    <property type="term" value="C:membrane"/>
    <property type="evidence" value="ECO:0007669"/>
    <property type="project" value="InterPro"/>
</dbReference>
<gene>
    <name evidence="8" type="ORF">CLV67_11436</name>
</gene>
<dbReference type="Pfam" id="PF00563">
    <property type="entry name" value="EAL"/>
    <property type="match status" value="1"/>
</dbReference>
<evidence type="ECO:0000259" key="4">
    <source>
        <dbReference type="PROSITE" id="PS50113"/>
    </source>
</evidence>
<dbReference type="CDD" id="cd01948">
    <property type="entry name" value="EAL"/>
    <property type="match status" value="1"/>
</dbReference>
<dbReference type="FunFam" id="3.30.70.270:FF:000001">
    <property type="entry name" value="Diguanylate cyclase domain protein"/>
    <property type="match status" value="1"/>
</dbReference>
<dbReference type="Gene3D" id="3.30.70.270">
    <property type="match status" value="1"/>
</dbReference>
<dbReference type="CDD" id="cd01949">
    <property type="entry name" value="GGDEF"/>
    <property type="match status" value="1"/>
</dbReference>
<sequence length="807" mass="87850">MNVRQKLLGGYLLVALMVAATALIAWHANTASAERAAAREATGLAQGIALDVSLGLPVDTEGEQVEPLYVSPVSLDNYLQRLHETQHRDAVVVDRTEYILGDVVRENVGAVFDHDLGDEVGRTINDGRARLFVETSDDYPQGIKQVVVAMDDHAGARIGAVILEYTPLYEQMMAATRQAQVITLVAALTVILLVLGLGVGLSGSLIRRITSLTTAVRVIRTGDYTHRVPPDGRDEIGRLARAFNSMAEQLERSAREILAKEYTDSILANAGEGICGIDTTGRIAFANEAAGRITGLGVAGLLQREAAGLLPEVGGELSSGTREGRLQRPDGTAVRVEYTVSSIEKENRPIGAVIVLRDVTRQRDLERDLRHQALHDGLTGLPNRKLLLDRLEHALTRARVHGEQIALLYLDLDGFKRVNDSLGHNAGDLLLRTAAERLTSALRPPDTIARLGGDEFAVLLENAGPDVVTELAHACLDTLSRPFLVHGREAVVTVSVGVVPDAARYTDADEVVRNADVAMYAAKDQGKNRFMTFENRMHEQLLNRLDQESRLREAVQRGELRLHLQPVAAIPDGRMSGAEALVRWQDPERGLQMPGSFIPLAEETGMIIDIDRWILMEACRTVRKWQGENPETAPAWVSVNLSAAHLDLPDLTDHVAYALATTGLSPHCLVLELTETVMMRDVAVTSARLQELRELGVKIAIDDFGTGYSSLGYLRDIPVDVLKIDRSFITGLVGNGRQQELVSAIVQLGHTLGLRVVAEGVEDADQLALLSVMGCKFAQGYYLGRPEAADQLYARTALLAAPVEITQ</sequence>
<comment type="caution">
    <text evidence="8">The sequence shown here is derived from an EMBL/GenBank/DDBJ whole genome shotgun (WGS) entry which is preliminary data.</text>
</comment>
<evidence type="ECO:0000313" key="9">
    <source>
        <dbReference type="Proteomes" id="UP000239415"/>
    </source>
</evidence>
<dbReference type="SUPFAM" id="SSF141868">
    <property type="entry name" value="EAL domain-like"/>
    <property type="match status" value="1"/>
</dbReference>
<dbReference type="OrthoDB" id="3304401at2"/>
<dbReference type="Pfam" id="PF00672">
    <property type="entry name" value="HAMP"/>
    <property type="match status" value="1"/>
</dbReference>
<dbReference type="InterPro" id="IPR035965">
    <property type="entry name" value="PAS-like_dom_sf"/>
</dbReference>
<keyword evidence="3" id="KW-0472">Membrane</keyword>
<feature type="domain" description="GGDEF" evidence="7">
    <location>
        <begin position="403"/>
        <end position="535"/>
    </location>
</feature>
<dbReference type="Gene3D" id="3.30.450.20">
    <property type="entry name" value="PAS domain"/>
    <property type="match status" value="1"/>
</dbReference>
<dbReference type="EMBL" id="PVMZ01000014">
    <property type="protein sequence ID" value="PRX17867.1"/>
    <property type="molecule type" value="Genomic_DNA"/>
</dbReference>
<evidence type="ECO:0000313" key="8">
    <source>
        <dbReference type="EMBL" id="PRX17867.1"/>
    </source>
</evidence>
<feature type="domain" description="PAC" evidence="4">
    <location>
        <begin position="320"/>
        <end position="371"/>
    </location>
</feature>
<reference evidence="8 9" key="1">
    <citation type="submission" date="2018-03" db="EMBL/GenBank/DDBJ databases">
        <title>Genomic Encyclopedia of Archaeal and Bacterial Type Strains, Phase II (KMG-II): from individual species to whole genera.</title>
        <authorList>
            <person name="Goeker M."/>
        </authorList>
    </citation>
    <scope>NUCLEOTIDE SEQUENCE [LARGE SCALE GENOMIC DNA]</scope>
    <source>
        <strain evidence="8 9">DSM 43146</strain>
    </source>
</reference>
<evidence type="ECO:0000256" key="3">
    <source>
        <dbReference type="SAM" id="Phobius"/>
    </source>
</evidence>
<dbReference type="Gene3D" id="6.10.340.10">
    <property type="match status" value="1"/>
</dbReference>
<dbReference type="Pfam" id="PF00990">
    <property type="entry name" value="GGDEF"/>
    <property type="match status" value="1"/>
</dbReference>
<evidence type="ECO:0000256" key="1">
    <source>
        <dbReference type="ARBA" id="ARBA00022692"/>
    </source>
</evidence>
<dbReference type="PROSITE" id="PS50113">
    <property type="entry name" value="PAC"/>
    <property type="match status" value="1"/>
</dbReference>
<evidence type="ECO:0000259" key="7">
    <source>
        <dbReference type="PROSITE" id="PS50887"/>
    </source>
</evidence>
<dbReference type="InterPro" id="IPR000014">
    <property type="entry name" value="PAS"/>
</dbReference>
<feature type="domain" description="EAL" evidence="5">
    <location>
        <begin position="544"/>
        <end position="800"/>
    </location>
</feature>
<dbReference type="RefSeq" id="WP_106324338.1">
    <property type="nucleotide sequence ID" value="NZ_BOMO01000115.1"/>
</dbReference>
<dbReference type="CDD" id="cd06225">
    <property type="entry name" value="HAMP"/>
    <property type="match status" value="1"/>
</dbReference>
<evidence type="ECO:0000259" key="6">
    <source>
        <dbReference type="PROSITE" id="PS50885"/>
    </source>
</evidence>
<dbReference type="InterPro" id="IPR000700">
    <property type="entry name" value="PAS-assoc_C"/>
</dbReference>
<dbReference type="InterPro" id="IPR029787">
    <property type="entry name" value="Nucleotide_cyclase"/>
</dbReference>
<evidence type="ECO:0000259" key="5">
    <source>
        <dbReference type="PROSITE" id="PS50883"/>
    </source>
</evidence>
<dbReference type="Pfam" id="PF00989">
    <property type="entry name" value="PAS"/>
    <property type="match status" value="1"/>
</dbReference>
<protein>
    <submittedName>
        <fullName evidence="8">PAS domain S-box-containing protein/diguanylate cyclase (GGDEF)-like protein</fullName>
    </submittedName>
</protein>
<keyword evidence="2 3" id="KW-1133">Transmembrane helix</keyword>
<dbReference type="SMART" id="SM00304">
    <property type="entry name" value="HAMP"/>
    <property type="match status" value="1"/>
</dbReference>
<dbReference type="SUPFAM" id="SSF158472">
    <property type="entry name" value="HAMP domain-like"/>
    <property type="match status" value="1"/>
</dbReference>
<dbReference type="AlphaFoldDB" id="A0A2T0K4N8"/>
<dbReference type="PROSITE" id="PS50885">
    <property type="entry name" value="HAMP"/>
    <property type="match status" value="1"/>
</dbReference>
<dbReference type="InterPro" id="IPR035919">
    <property type="entry name" value="EAL_sf"/>
</dbReference>
<name>A0A2T0K4N8_9ACTN</name>
<dbReference type="CDD" id="cd00130">
    <property type="entry name" value="PAS"/>
    <property type="match status" value="1"/>
</dbReference>
<dbReference type="InterPro" id="IPR043128">
    <property type="entry name" value="Rev_trsase/Diguanyl_cyclase"/>
</dbReference>
<keyword evidence="1 3" id="KW-0812">Transmembrane</keyword>
<dbReference type="PROSITE" id="PS50883">
    <property type="entry name" value="EAL"/>
    <property type="match status" value="1"/>
</dbReference>
<evidence type="ECO:0000256" key="2">
    <source>
        <dbReference type="ARBA" id="ARBA00022989"/>
    </source>
</evidence>
<dbReference type="SUPFAM" id="SSF55785">
    <property type="entry name" value="PYP-like sensor domain (PAS domain)"/>
    <property type="match status" value="1"/>
</dbReference>
<dbReference type="PROSITE" id="PS50887">
    <property type="entry name" value="GGDEF"/>
    <property type="match status" value="1"/>
</dbReference>
<dbReference type="InterPro" id="IPR003660">
    <property type="entry name" value="HAMP_dom"/>
</dbReference>
<organism evidence="8 9">
    <name type="scientific">Actinoplanes italicus</name>
    <dbReference type="NCBI Taxonomy" id="113567"/>
    <lineage>
        <taxon>Bacteria</taxon>
        <taxon>Bacillati</taxon>
        <taxon>Actinomycetota</taxon>
        <taxon>Actinomycetes</taxon>
        <taxon>Micromonosporales</taxon>
        <taxon>Micromonosporaceae</taxon>
        <taxon>Actinoplanes</taxon>
    </lineage>
</organism>
<feature type="domain" description="HAMP" evidence="6">
    <location>
        <begin position="203"/>
        <end position="255"/>
    </location>
</feature>